<evidence type="ECO:0000313" key="6">
    <source>
        <dbReference type="EMBL" id="KKY17424.1"/>
    </source>
</evidence>
<dbReference type="InterPro" id="IPR050223">
    <property type="entry name" value="D-isomer_2-hydroxyacid_DH"/>
</dbReference>
<dbReference type="Pfam" id="PF02826">
    <property type="entry name" value="2-Hacid_dh_C"/>
    <property type="match status" value="1"/>
</dbReference>
<dbReference type="GO" id="GO:0030267">
    <property type="term" value="F:glyoxylate reductase (NADPH) activity"/>
    <property type="evidence" value="ECO:0007669"/>
    <property type="project" value="TreeGrafter"/>
</dbReference>
<dbReference type="PANTHER" id="PTHR10996:SF257">
    <property type="entry name" value="GLYOXYLATE REDUCTASE 1"/>
    <property type="match status" value="1"/>
</dbReference>
<evidence type="ECO:0000259" key="4">
    <source>
        <dbReference type="Pfam" id="PF00389"/>
    </source>
</evidence>
<accession>A0A0G2E3X8</accession>
<comment type="similarity">
    <text evidence="1 3">Belongs to the D-isomer specific 2-hydroxyacid dehydrogenase family.</text>
</comment>
<dbReference type="GO" id="GO:0051287">
    <property type="term" value="F:NAD binding"/>
    <property type="evidence" value="ECO:0007669"/>
    <property type="project" value="InterPro"/>
</dbReference>
<dbReference type="PROSITE" id="PS00065">
    <property type="entry name" value="D_2_HYDROXYACID_DH_1"/>
    <property type="match status" value="1"/>
</dbReference>
<dbReference type="PANTHER" id="PTHR10996">
    <property type="entry name" value="2-HYDROXYACID DEHYDROGENASE-RELATED"/>
    <property type="match status" value="1"/>
</dbReference>
<dbReference type="Proteomes" id="UP000053317">
    <property type="component" value="Unassembled WGS sequence"/>
</dbReference>
<dbReference type="OrthoDB" id="9991913at2759"/>
<evidence type="ECO:0000313" key="7">
    <source>
        <dbReference type="Proteomes" id="UP000053317"/>
    </source>
</evidence>
<dbReference type="InterPro" id="IPR029753">
    <property type="entry name" value="D-isomer_DH_CS"/>
</dbReference>
<protein>
    <submittedName>
        <fullName evidence="6">Putative hydroxyisocaproate</fullName>
    </submittedName>
</protein>
<dbReference type="FunFam" id="3.40.50.720:FF:000026">
    <property type="entry name" value="Glyoxylate/hydroxypyruvate reductase B"/>
    <property type="match status" value="1"/>
</dbReference>
<feature type="domain" description="D-isomer specific 2-hydroxyacid dehydrogenase catalytic" evidence="4">
    <location>
        <begin position="26"/>
        <end position="283"/>
    </location>
</feature>
<keyword evidence="7" id="KW-1185">Reference proteome</keyword>
<dbReference type="AlphaFoldDB" id="A0A0G2E3X8"/>
<dbReference type="InterPro" id="IPR036291">
    <property type="entry name" value="NAD(P)-bd_dom_sf"/>
</dbReference>
<evidence type="ECO:0000256" key="1">
    <source>
        <dbReference type="ARBA" id="ARBA00005854"/>
    </source>
</evidence>
<dbReference type="EMBL" id="LCWF01000146">
    <property type="protein sequence ID" value="KKY17424.1"/>
    <property type="molecule type" value="Genomic_DNA"/>
</dbReference>
<name>A0A0G2E3X8_PHACM</name>
<proteinExistence type="inferred from homology"/>
<dbReference type="GO" id="GO:0005829">
    <property type="term" value="C:cytosol"/>
    <property type="evidence" value="ECO:0007669"/>
    <property type="project" value="TreeGrafter"/>
</dbReference>
<dbReference type="CDD" id="cd12168">
    <property type="entry name" value="Mand_dh_like"/>
    <property type="match status" value="1"/>
</dbReference>
<sequence>MSKPAVLLLPPLVHIRAEWEALASKATLKVSIIQADLTAKYICHNGAGYNTIDAQACNERGIIISNTPTAVDDATADIGILLMLGALRSLFVPLGKLMGEGGWERPIGHDPKGKALGILGMGGIGRAMAKRARAFGMKIIYHNRNRLSPDLEGDAEYVNFDDLLSKADVLSLNLALNEKTKHIIGAAELEKMKDGVVIVNTARGALIDESALVKALDSKKVASVGLDVFEQEPNPNPELLRHKHCVFLPHIGTNTWETQKQMELLVLKNIESALDTGKVITCITETPQEDAKL</sequence>
<organism evidence="6 7">
    <name type="scientific">Phaeomoniella chlamydospora</name>
    <name type="common">Phaeoacremonium chlamydosporum</name>
    <dbReference type="NCBI Taxonomy" id="158046"/>
    <lineage>
        <taxon>Eukaryota</taxon>
        <taxon>Fungi</taxon>
        <taxon>Dikarya</taxon>
        <taxon>Ascomycota</taxon>
        <taxon>Pezizomycotina</taxon>
        <taxon>Eurotiomycetes</taxon>
        <taxon>Chaetothyriomycetidae</taxon>
        <taxon>Phaeomoniellales</taxon>
        <taxon>Phaeomoniellaceae</taxon>
        <taxon>Phaeomoniella</taxon>
    </lineage>
</organism>
<dbReference type="InterPro" id="IPR006139">
    <property type="entry name" value="D-isomer_2_OHA_DH_cat_dom"/>
</dbReference>
<gene>
    <name evidence="6" type="ORF">UCRPC4_g05566</name>
</gene>
<feature type="domain" description="D-isomer specific 2-hydroxyacid dehydrogenase NAD-binding" evidence="5">
    <location>
        <begin position="82"/>
        <end position="252"/>
    </location>
</feature>
<dbReference type="InterPro" id="IPR029752">
    <property type="entry name" value="D-isomer_DH_CS1"/>
</dbReference>
<comment type="caution">
    <text evidence="6">The sequence shown here is derived from an EMBL/GenBank/DDBJ whole genome shotgun (WGS) entry which is preliminary data.</text>
</comment>
<dbReference type="PROSITE" id="PS00671">
    <property type="entry name" value="D_2_HYDROXYACID_DH_3"/>
    <property type="match status" value="1"/>
</dbReference>
<evidence type="ECO:0000256" key="3">
    <source>
        <dbReference type="RuleBase" id="RU003719"/>
    </source>
</evidence>
<dbReference type="SUPFAM" id="SSF52283">
    <property type="entry name" value="Formate/glycerate dehydrogenase catalytic domain-like"/>
    <property type="match status" value="1"/>
</dbReference>
<dbReference type="SUPFAM" id="SSF51735">
    <property type="entry name" value="NAD(P)-binding Rossmann-fold domains"/>
    <property type="match status" value="1"/>
</dbReference>
<dbReference type="GO" id="GO:0016618">
    <property type="term" value="F:hydroxypyruvate reductase [NAD(P)H] activity"/>
    <property type="evidence" value="ECO:0007669"/>
    <property type="project" value="TreeGrafter"/>
</dbReference>
<evidence type="ECO:0000256" key="2">
    <source>
        <dbReference type="ARBA" id="ARBA00023002"/>
    </source>
</evidence>
<keyword evidence="2 3" id="KW-0560">Oxidoreductase</keyword>
<reference evidence="6 7" key="1">
    <citation type="submission" date="2015-05" db="EMBL/GenBank/DDBJ databases">
        <title>Distinctive expansion of gene families associated with plant cell wall degradation and secondary metabolism in the genomes of grapevine trunk pathogens.</title>
        <authorList>
            <person name="Lawrence D.P."/>
            <person name="Travadon R."/>
            <person name="Rolshausen P.E."/>
            <person name="Baumgartner K."/>
        </authorList>
    </citation>
    <scope>NUCLEOTIDE SEQUENCE [LARGE SCALE GENOMIC DNA]</scope>
    <source>
        <strain evidence="6">UCRPC4</strain>
    </source>
</reference>
<dbReference type="InterPro" id="IPR006140">
    <property type="entry name" value="D-isomer_DH_NAD-bd"/>
</dbReference>
<dbReference type="Pfam" id="PF00389">
    <property type="entry name" value="2-Hacid_dh"/>
    <property type="match status" value="1"/>
</dbReference>
<dbReference type="Gene3D" id="3.40.50.720">
    <property type="entry name" value="NAD(P)-binding Rossmann-like Domain"/>
    <property type="match status" value="2"/>
</dbReference>
<reference evidence="6 7" key="2">
    <citation type="submission" date="2015-05" db="EMBL/GenBank/DDBJ databases">
        <authorList>
            <person name="Morales-Cruz A."/>
            <person name="Amrine K.C."/>
            <person name="Cantu D."/>
        </authorList>
    </citation>
    <scope>NUCLEOTIDE SEQUENCE [LARGE SCALE GENOMIC DNA]</scope>
    <source>
        <strain evidence="6">UCRPC4</strain>
    </source>
</reference>
<evidence type="ECO:0000259" key="5">
    <source>
        <dbReference type="Pfam" id="PF02826"/>
    </source>
</evidence>